<dbReference type="GO" id="GO:0005673">
    <property type="term" value="C:transcription factor TFIIE complex"/>
    <property type="evidence" value="ECO:0007669"/>
    <property type="project" value="TreeGrafter"/>
</dbReference>
<dbReference type="Pfam" id="PF02002">
    <property type="entry name" value="TFIIE_alpha"/>
    <property type="match status" value="1"/>
</dbReference>
<feature type="compositionally biased region" description="Acidic residues" evidence="3">
    <location>
        <begin position="465"/>
        <end position="477"/>
    </location>
</feature>
<organism evidence="5 6">
    <name type="scientific">Trichophyton interdigitale (strain MR816)</name>
    <dbReference type="NCBI Taxonomy" id="1215338"/>
    <lineage>
        <taxon>Eukaryota</taxon>
        <taxon>Fungi</taxon>
        <taxon>Dikarya</taxon>
        <taxon>Ascomycota</taxon>
        <taxon>Pezizomycotina</taxon>
        <taxon>Eurotiomycetes</taxon>
        <taxon>Eurotiomycetidae</taxon>
        <taxon>Onygenales</taxon>
        <taxon>Arthrodermataceae</taxon>
        <taxon>Trichophyton</taxon>
    </lineage>
</organism>
<dbReference type="InterPro" id="IPR036390">
    <property type="entry name" value="WH_DNA-bd_sf"/>
</dbReference>
<feature type="compositionally biased region" description="Basic and acidic residues" evidence="3">
    <location>
        <begin position="447"/>
        <end position="464"/>
    </location>
</feature>
<evidence type="ECO:0000313" key="6">
    <source>
        <dbReference type="Proteomes" id="UP000024533"/>
    </source>
</evidence>
<dbReference type="GO" id="GO:0006367">
    <property type="term" value="P:transcription initiation at RNA polymerase II promoter"/>
    <property type="evidence" value="ECO:0007669"/>
    <property type="project" value="InterPro"/>
</dbReference>
<dbReference type="InterPro" id="IPR002853">
    <property type="entry name" value="TFIIE_asu"/>
</dbReference>
<dbReference type="PANTHER" id="PTHR13097">
    <property type="entry name" value="TRANSCRIPTION INITIATION FACTOR IIE, ALPHA SUBUNIT"/>
    <property type="match status" value="1"/>
</dbReference>
<reference evidence="5 6" key="1">
    <citation type="submission" date="2014-02" db="EMBL/GenBank/DDBJ databases">
        <title>The Genome Sequence of Trichophyton interdigitale MR816.</title>
        <authorList>
            <consortium name="The Broad Institute Genomics Platform"/>
            <person name="Cuomo C.A."/>
            <person name="White T.C."/>
            <person name="Graser Y."/>
            <person name="Martinez-Rossi N."/>
            <person name="Heitman J."/>
            <person name="Young S.K."/>
            <person name="Zeng Q."/>
            <person name="Gargeya S."/>
            <person name="Abouelleil A."/>
            <person name="Alvarado L."/>
            <person name="Chapman S.B."/>
            <person name="Gainer-Dewar J."/>
            <person name="Goldberg J."/>
            <person name="Griggs A."/>
            <person name="Gujja S."/>
            <person name="Hansen M."/>
            <person name="Howarth C."/>
            <person name="Imamovic A."/>
            <person name="Larimer J."/>
            <person name="Martinez D."/>
            <person name="Murphy C."/>
            <person name="Pearson M.D."/>
            <person name="Persinoti G."/>
            <person name="Poon T."/>
            <person name="Priest M."/>
            <person name="Roberts A.D."/>
            <person name="Saif S."/>
            <person name="Shea T.D."/>
            <person name="Sykes S.N."/>
            <person name="Wortman J."/>
            <person name="Nusbaum C."/>
            <person name="Birren B."/>
        </authorList>
    </citation>
    <scope>NUCLEOTIDE SEQUENCE [LARGE SCALE GENOMIC DNA]</scope>
    <source>
        <strain evidence="5 6">MR816</strain>
    </source>
</reference>
<accession>A0A059J809</accession>
<dbReference type="AlphaFoldDB" id="A0A059J809"/>
<feature type="compositionally biased region" description="Polar residues" evidence="3">
    <location>
        <begin position="420"/>
        <end position="432"/>
    </location>
</feature>
<evidence type="ECO:0000256" key="1">
    <source>
        <dbReference type="ARBA" id="ARBA00023015"/>
    </source>
</evidence>
<dbReference type="InterPro" id="IPR039997">
    <property type="entry name" value="TFE"/>
</dbReference>
<sequence>MDLAGTLIRMTARAFYETRHILVIDALFIHSVLNAEDLALLLGMQQKDVRKLCGRLREDRLISVHHRTEMREGQTRPREYYYIPLYPVIDAIKYRVSRLTSSIKAQYTPNQERKEFICQRCSAEWTQLEVLGNVGSDGFVCQRCNATLSTVDEVEGAAADRSGHEKNSKLMAQLDSILKLLIQIDSTEIPPNDFDTAWEHKVDVIRNQHTNPTKVAIAVNKKGSSTVKGVNKTDASALEVSLSSSAEKNAEEQAQKEARKAALEKQNALPVWHTHSTVSTEASNLPTVKVEPNGTAPTTSTATATATATSDATAEDSKVGIKDEEEEEKKDMDDTITTYYAEMAREKELEAAESSDDDDEDEEEFEDVSATPDAGAQSDSATATANGTPTVNGSGAGSANGTTTTAAASGSSLKRELDSESGTSGPNTNAGTPITPAEEDGPASKKVKLETEPETEPVVKKEEDAGSDEDEEEFEDV</sequence>
<evidence type="ECO:0000256" key="3">
    <source>
        <dbReference type="SAM" id="MobiDB-lite"/>
    </source>
</evidence>
<dbReference type="Proteomes" id="UP000024533">
    <property type="component" value="Unassembled WGS sequence"/>
</dbReference>
<dbReference type="OMA" id="DAIKWKV"/>
<keyword evidence="2" id="KW-0804">Transcription</keyword>
<proteinExistence type="predicted"/>
<dbReference type="PROSITE" id="PS51344">
    <property type="entry name" value="HTH_TFE_IIE"/>
    <property type="match status" value="1"/>
</dbReference>
<dbReference type="InterPro" id="IPR017919">
    <property type="entry name" value="TFIIE/TFIIEa_HTH"/>
</dbReference>
<feature type="compositionally biased region" description="Polar residues" evidence="3">
    <location>
        <begin position="377"/>
        <end position="389"/>
    </location>
</feature>
<keyword evidence="1" id="KW-0805">Transcription regulation</keyword>
<feature type="compositionally biased region" description="Low complexity" evidence="3">
    <location>
        <begin position="390"/>
        <end position="412"/>
    </location>
</feature>
<dbReference type="HOGENOM" id="CLU_035744_1_0_1"/>
<evidence type="ECO:0000256" key="2">
    <source>
        <dbReference type="ARBA" id="ARBA00023163"/>
    </source>
</evidence>
<dbReference type="InterPro" id="IPR024550">
    <property type="entry name" value="TFIIEa/SarR/Rpc3_HTH_dom"/>
</dbReference>
<keyword evidence="6" id="KW-1185">Reference proteome</keyword>
<feature type="region of interest" description="Disordered" evidence="3">
    <location>
        <begin position="243"/>
        <end position="477"/>
    </location>
</feature>
<comment type="caution">
    <text evidence="5">The sequence shown here is derived from an EMBL/GenBank/DDBJ whole genome shotgun (WGS) entry which is preliminary data.</text>
</comment>
<dbReference type="PANTHER" id="PTHR13097:SF7">
    <property type="entry name" value="GENERAL TRANSCRIPTION FACTOR IIE SUBUNIT 1"/>
    <property type="match status" value="1"/>
</dbReference>
<feature type="compositionally biased region" description="Polar residues" evidence="3">
    <location>
        <begin position="274"/>
        <end position="286"/>
    </location>
</feature>
<dbReference type="SUPFAM" id="SSF46785">
    <property type="entry name" value="Winged helix' DNA-binding domain"/>
    <property type="match status" value="1"/>
</dbReference>
<evidence type="ECO:0000313" key="5">
    <source>
        <dbReference type="EMBL" id="KDB24011.1"/>
    </source>
</evidence>
<protein>
    <recommendedName>
        <fullName evidence="4">HTH TFE/IIEalpha-type domain-containing protein</fullName>
    </recommendedName>
</protein>
<dbReference type="EMBL" id="AOKY01000281">
    <property type="protein sequence ID" value="KDB24011.1"/>
    <property type="molecule type" value="Genomic_DNA"/>
</dbReference>
<dbReference type="SMART" id="SM00531">
    <property type="entry name" value="TFIIE"/>
    <property type="match status" value="1"/>
</dbReference>
<name>A0A059J809_TRIIM</name>
<feature type="compositionally biased region" description="Acidic residues" evidence="3">
    <location>
        <begin position="351"/>
        <end position="367"/>
    </location>
</feature>
<dbReference type="OrthoDB" id="361102at2759"/>
<evidence type="ECO:0000259" key="4">
    <source>
        <dbReference type="PROSITE" id="PS51344"/>
    </source>
</evidence>
<feature type="compositionally biased region" description="Low complexity" evidence="3">
    <location>
        <begin position="295"/>
        <end position="312"/>
    </location>
</feature>
<gene>
    <name evidence="5" type="ORF">H109_04117</name>
</gene>
<feature type="compositionally biased region" description="Basic and acidic residues" evidence="3">
    <location>
        <begin position="248"/>
        <end position="263"/>
    </location>
</feature>
<feature type="domain" description="HTH TFE/IIEalpha-type" evidence="4">
    <location>
        <begin position="4"/>
        <end position="93"/>
    </location>
</feature>
<dbReference type="STRING" id="1215338.A0A059J809"/>